<dbReference type="EMBL" id="JARIHO010000117">
    <property type="protein sequence ID" value="KAJ7302386.1"/>
    <property type="molecule type" value="Genomic_DNA"/>
</dbReference>
<name>A0AAD6Z0K9_9AGAR</name>
<evidence type="ECO:0000313" key="3">
    <source>
        <dbReference type="Proteomes" id="UP001218218"/>
    </source>
</evidence>
<dbReference type="Proteomes" id="UP001218218">
    <property type="component" value="Unassembled WGS sequence"/>
</dbReference>
<feature type="compositionally biased region" description="Polar residues" evidence="1">
    <location>
        <begin position="1"/>
        <end position="10"/>
    </location>
</feature>
<feature type="compositionally biased region" description="Low complexity" evidence="1">
    <location>
        <begin position="30"/>
        <end position="44"/>
    </location>
</feature>
<evidence type="ECO:0000313" key="2">
    <source>
        <dbReference type="EMBL" id="KAJ7302386.1"/>
    </source>
</evidence>
<dbReference type="AlphaFoldDB" id="A0AAD6Z0K9"/>
<feature type="compositionally biased region" description="Polar residues" evidence="1">
    <location>
        <begin position="88"/>
        <end position="105"/>
    </location>
</feature>
<sequence>MPPRSKQPQELPQAADAPTALPAQGRTSQRSTRSSNSLPSSTMPPMLPNQGRAPSTRRSSNAVPSVPSMPQATGTGPAHARAALNPITEETISGSPQNTFTSQTPAARVASHLLGQFDATTTSMASPGPRRGNRGHYSDDEESPDSEDLPPIAPPRCRTNIRPGLEGEPARGRSAPLSSSEPMEDLSEALNTVAISLNSDSDDDNSPIPARRTQPSRQQQQPAPRRNARTASGSVPGPTGPAMGATDRSHGHIIDADKFAWSTDGTLKNSKSPDASYFFGKNIERH</sequence>
<feature type="compositionally biased region" description="Acidic residues" evidence="1">
    <location>
        <begin position="139"/>
        <end position="148"/>
    </location>
</feature>
<feature type="compositionally biased region" description="Low complexity" evidence="1">
    <location>
        <begin position="209"/>
        <end position="231"/>
    </location>
</feature>
<keyword evidence="3" id="KW-1185">Reference proteome</keyword>
<proteinExistence type="predicted"/>
<feature type="region of interest" description="Disordered" evidence="1">
    <location>
        <begin position="1"/>
        <end position="249"/>
    </location>
</feature>
<gene>
    <name evidence="2" type="ORF">DFH08DRAFT_826713</name>
</gene>
<organism evidence="2 3">
    <name type="scientific">Mycena albidolilacea</name>
    <dbReference type="NCBI Taxonomy" id="1033008"/>
    <lineage>
        <taxon>Eukaryota</taxon>
        <taxon>Fungi</taxon>
        <taxon>Dikarya</taxon>
        <taxon>Basidiomycota</taxon>
        <taxon>Agaricomycotina</taxon>
        <taxon>Agaricomycetes</taxon>
        <taxon>Agaricomycetidae</taxon>
        <taxon>Agaricales</taxon>
        <taxon>Marasmiineae</taxon>
        <taxon>Mycenaceae</taxon>
        <taxon>Mycena</taxon>
    </lineage>
</organism>
<evidence type="ECO:0000256" key="1">
    <source>
        <dbReference type="SAM" id="MobiDB-lite"/>
    </source>
</evidence>
<feature type="region of interest" description="Disordered" evidence="1">
    <location>
        <begin position="263"/>
        <end position="286"/>
    </location>
</feature>
<feature type="compositionally biased region" description="Polar residues" evidence="1">
    <location>
        <begin position="263"/>
        <end position="273"/>
    </location>
</feature>
<protein>
    <submittedName>
        <fullName evidence="2">Uncharacterized protein</fullName>
    </submittedName>
</protein>
<comment type="caution">
    <text evidence="2">The sequence shown here is derived from an EMBL/GenBank/DDBJ whole genome shotgun (WGS) entry which is preliminary data.</text>
</comment>
<accession>A0AAD6Z0K9</accession>
<feature type="compositionally biased region" description="Polar residues" evidence="1">
    <location>
        <begin position="52"/>
        <end position="74"/>
    </location>
</feature>
<reference evidence="2" key="1">
    <citation type="submission" date="2023-03" db="EMBL/GenBank/DDBJ databases">
        <title>Massive genome expansion in bonnet fungi (Mycena s.s.) driven by repeated elements and novel gene families across ecological guilds.</title>
        <authorList>
            <consortium name="Lawrence Berkeley National Laboratory"/>
            <person name="Harder C.B."/>
            <person name="Miyauchi S."/>
            <person name="Viragh M."/>
            <person name="Kuo A."/>
            <person name="Thoen E."/>
            <person name="Andreopoulos B."/>
            <person name="Lu D."/>
            <person name="Skrede I."/>
            <person name="Drula E."/>
            <person name="Henrissat B."/>
            <person name="Morin E."/>
            <person name="Kohler A."/>
            <person name="Barry K."/>
            <person name="LaButti K."/>
            <person name="Morin E."/>
            <person name="Salamov A."/>
            <person name="Lipzen A."/>
            <person name="Mereny Z."/>
            <person name="Hegedus B."/>
            <person name="Baldrian P."/>
            <person name="Stursova M."/>
            <person name="Weitz H."/>
            <person name="Taylor A."/>
            <person name="Grigoriev I.V."/>
            <person name="Nagy L.G."/>
            <person name="Martin F."/>
            <person name="Kauserud H."/>
        </authorList>
    </citation>
    <scope>NUCLEOTIDE SEQUENCE</scope>
    <source>
        <strain evidence="2">CBHHK002</strain>
    </source>
</reference>